<organism evidence="3 4">
    <name type="scientific">Salininema proteolyticum</name>
    <dbReference type="NCBI Taxonomy" id="1607685"/>
    <lineage>
        <taxon>Bacteria</taxon>
        <taxon>Bacillati</taxon>
        <taxon>Actinomycetota</taxon>
        <taxon>Actinomycetes</taxon>
        <taxon>Glycomycetales</taxon>
        <taxon>Glycomycetaceae</taxon>
        <taxon>Salininema</taxon>
    </lineage>
</organism>
<dbReference type="Proteomes" id="UP001595823">
    <property type="component" value="Unassembled WGS sequence"/>
</dbReference>
<feature type="transmembrane region" description="Helical" evidence="2">
    <location>
        <begin position="362"/>
        <end position="383"/>
    </location>
</feature>
<evidence type="ECO:0000313" key="4">
    <source>
        <dbReference type="Proteomes" id="UP001595823"/>
    </source>
</evidence>
<evidence type="ECO:0000313" key="3">
    <source>
        <dbReference type="EMBL" id="MFC4335023.1"/>
    </source>
</evidence>
<name>A0ABV8TW43_9ACTN</name>
<feature type="transmembrane region" description="Helical" evidence="2">
    <location>
        <begin position="423"/>
        <end position="441"/>
    </location>
</feature>
<feature type="transmembrane region" description="Helical" evidence="2">
    <location>
        <begin position="497"/>
        <end position="516"/>
    </location>
</feature>
<feature type="transmembrane region" description="Helical" evidence="2">
    <location>
        <begin position="256"/>
        <end position="272"/>
    </location>
</feature>
<feature type="transmembrane region" description="Helical" evidence="2">
    <location>
        <begin position="389"/>
        <end position="411"/>
    </location>
</feature>
<feature type="region of interest" description="Disordered" evidence="1">
    <location>
        <begin position="1"/>
        <end position="252"/>
    </location>
</feature>
<dbReference type="RefSeq" id="WP_380619290.1">
    <property type="nucleotide sequence ID" value="NZ_JBHSDK010000010.1"/>
</dbReference>
<keyword evidence="2" id="KW-1133">Transmembrane helix</keyword>
<feature type="compositionally biased region" description="Low complexity" evidence="1">
    <location>
        <begin position="192"/>
        <end position="201"/>
    </location>
</feature>
<keyword evidence="2" id="KW-0472">Membrane</keyword>
<evidence type="ECO:0000256" key="2">
    <source>
        <dbReference type="SAM" id="Phobius"/>
    </source>
</evidence>
<evidence type="ECO:0000256" key="1">
    <source>
        <dbReference type="SAM" id="MobiDB-lite"/>
    </source>
</evidence>
<feature type="compositionally biased region" description="Low complexity" evidence="1">
    <location>
        <begin position="166"/>
        <end position="176"/>
    </location>
</feature>
<dbReference type="EMBL" id="JBHSDK010000010">
    <property type="protein sequence ID" value="MFC4335023.1"/>
    <property type="molecule type" value="Genomic_DNA"/>
</dbReference>
<feature type="transmembrane region" description="Helical" evidence="2">
    <location>
        <begin position="453"/>
        <end position="476"/>
    </location>
</feature>
<keyword evidence="2" id="KW-0812">Transmembrane</keyword>
<sequence>MGRHSSGNWDSYGWEPADPRSGRHDDPRDDDGWNRSRASETPSGEWGSSYGTEAQSGGWGGPYGAERHSDPWGGSHGPETPSGPPGSAPGSASGSDAWGASYGEPSGRHSGSHVSADGWNRSAAEPRPDSGSFAAPYGTDPRPDSFGTGASTEPTGAGANPYDTGAQAAPWPAPAADGPRTASFVPRPSPSPEEIAAEPPAWGLERPDPARRPAVTVTPAEENLAETEAEPEPDLLAERAPDHTNPPPTPPWYQRVPPILLIIGLTGGLVIGSQTERWAYAAGIGLAQAAAVVCLTWVRGLTSPWSVWISAGAGLLAGNAFAVEWPQPSISPLLGALALAAQLSLIVHLLNPKRGNTVDAMGTASLAAVLVFGYSCFIVLSRLGAAPPAVYASLIAGGCALLTARAVDFALPDPRVNRQIPRGAFGVVLGTMCGTAAAAYAGMVIEGPEPQSAAIGGLLVSLTAILADTAVAYIVASRRIDGDGGAPWPVTGMAGPLFAFAMTGPVVYLLSAYYIVT</sequence>
<proteinExistence type="predicted"/>
<accession>A0ABV8TW43</accession>
<keyword evidence="4" id="KW-1185">Reference proteome</keyword>
<feature type="compositionally biased region" description="Low complexity" evidence="1">
    <location>
        <begin position="88"/>
        <end position="103"/>
    </location>
</feature>
<feature type="transmembrane region" description="Helical" evidence="2">
    <location>
        <begin position="329"/>
        <end position="350"/>
    </location>
</feature>
<feature type="compositionally biased region" description="Basic and acidic residues" evidence="1">
    <location>
        <begin position="17"/>
        <end position="38"/>
    </location>
</feature>
<feature type="compositionally biased region" description="Acidic residues" evidence="1">
    <location>
        <begin position="223"/>
        <end position="235"/>
    </location>
</feature>
<gene>
    <name evidence="3" type="ORF">ACFPET_07415</name>
</gene>
<protein>
    <submittedName>
        <fullName evidence="3">Uncharacterized protein</fullName>
    </submittedName>
</protein>
<comment type="caution">
    <text evidence="3">The sequence shown here is derived from an EMBL/GenBank/DDBJ whole genome shotgun (WGS) entry which is preliminary data.</text>
</comment>
<reference evidence="4" key="1">
    <citation type="journal article" date="2019" name="Int. J. Syst. Evol. Microbiol.">
        <title>The Global Catalogue of Microorganisms (GCM) 10K type strain sequencing project: providing services to taxonomists for standard genome sequencing and annotation.</title>
        <authorList>
            <consortium name="The Broad Institute Genomics Platform"/>
            <consortium name="The Broad Institute Genome Sequencing Center for Infectious Disease"/>
            <person name="Wu L."/>
            <person name="Ma J."/>
        </authorList>
    </citation>
    <scope>NUCLEOTIDE SEQUENCE [LARGE SCALE GENOMIC DNA]</scope>
    <source>
        <strain evidence="4">IBRC-M 10908</strain>
    </source>
</reference>
<feature type="transmembrane region" description="Helical" evidence="2">
    <location>
        <begin position="278"/>
        <end position="298"/>
    </location>
</feature>